<keyword evidence="3" id="KW-1185">Reference proteome</keyword>
<protein>
    <recommendedName>
        <fullName evidence="4">Transposase</fullName>
    </recommendedName>
</protein>
<dbReference type="EMBL" id="JBHLTR010000003">
    <property type="protein sequence ID" value="MFC0557669.1"/>
    <property type="molecule type" value="Genomic_DNA"/>
</dbReference>
<evidence type="ECO:0000313" key="3">
    <source>
        <dbReference type="Proteomes" id="UP001589833"/>
    </source>
</evidence>
<comment type="caution">
    <text evidence="2">The sequence shown here is derived from an EMBL/GenBank/DDBJ whole genome shotgun (WGS) entry which is preliminary data.</text>
</comment>
<dbReference type="Proteomes" id="UP001589833">
    <property type="component" value="Unassembled WGS sequence"/>
</dbReference>
<evidence type="ECO:0008006" key="4">
    <source>
        <dbReference type="Google" id="ProtNLM"/>
    </source>
</evidence>
<evidence type="ECO:0000313" key="2">
    <source>
        <dbReference type="EMBL" id="MFC0557669.1"/>
    </source>
</evidence>
<gene>
    <name evidence="2" type="ORF">ACFFH4_01210</name>
</gene>
<feature type="region of interest" description="Disordered" evidence="1">
    <location>
        <begin position="34"/>
        <end position="55"/>
    </location>
</feature>
<sequence>MNRSLNNEVIRLKRKVIKRKKKREMLKDFLKKNVQDWKQRTKRGPMPQSSRRTTA</sequence>
<organism evidence="2 3">
    <name type="scientific">Halalkalibacter alkalisediminis</name>
    <dbReference type="NCBI Taxonomy" id="935616"/>
    <lineage>
        <taxon>Bacteria</taxon>
        <taxon>Bacillati</taxon>
        <taxon>Bacillota</taxon>
        <taxon>Bacilli</taxon>
        <taxon>Bacillales</taxon>
        <taxon>Bacillaceae</taxon>
        <taxon>Halalkalibacter</taxon>
    </lineage>
</organism>
<evidence type="ECO:0000256" key="1">
    <source>
        <dbReference type="SAM" id="MobiDB-lite"/>
    </source>
</evidence>
<proteinExistence type="predicted"/>
<reference evidence="2 3" key="1">
    <citation type="submission" date="2024-09" db="EMBL/GenBank/DDBJ databases">
        <authorList>
            <person name="Sun Q."/>
            <person name="Mori K."/>
        </authorList>
    </citation>
    <scope>NUCLEOTIDE SEQUENCE [LARGE SCALE GENOMIC DNA]</scope>
    <source>
        <strain evidence="2 3">NCAIM B.02301</strain>
    </source>
</reference>
<accession>A0ABV6NA81</accession>
<name>A0ABV6NA81_9BACI</name>